<accession>A0A1Z5AZ51</accession>
<comment type="similarity">
    <text evidence="1">Belongs to the LacAB/RpiB family.</text>
</comment>
<dbReference type="InterPro" id="IPR003500">
    <property type="entry name" value="RpiB_LacA_LacB"/>
</dbReference>
<evidence type="ECO:0000256" key="1">
    <source>
        <dbReference type="ARBA" id="ARBA00008754"/>
    </source>
</evidence>
<evidence type="ECO:0000256" key="3">
    <source>
        <dbReference type="ARBA" id="ARBA00023235"/>
    </source>
</evidence>
<dbReference type="GO" id="GO:0004751">
    <property type="term" value="F:ribose-5-phosphate isomerase activity"/>
    <property type="evidence" value="ECO:0007669"/>
    <property type="project" value="TreeGrafter"/>
</dbReference>
<dbReference type="PIRSF" id="PIRSF005384">
    <property type="entry name" value="RpiB_LacA_B"/>
    <property type="match status" value="1"/>
</dbReference>
<dbReference type="EC" id="5.3.1.26" evidence="4"/>
<geneLocation type="plasmid" evidence="4">
    <name>megaplasmid</name>
</geneLocation>
<dbReference type="GO" id="GO:0019316">
    <property type="term" value="P:D-allose catabolic process"/>
    <property type="evidence" value="ECO:0007669"/>
    <property type="project" value="TreeGrafter"/>
</dbReference>
<organism evidence="4">
    <name type="scientific">Carnobacterium maltaromaticum</name>
    <name type="common">Carnobacterium piscicola</name>
    <dbReference type="NCBI Taxonomy" id="2751"/>
    <lineage>
        <taxon>Bacteria</taxon>
        <taxon>Bacillati</taxon>
        <taxon>Bacillota</taxon>
        <taxon>Bacilli</taxon>
        <taxon>Lactobacillales</taxon>
        <taxon>Carnobacteriaceae</taxon>
        <taxon>Carnobacterium</taxon>
    </lineage>
</organism>
<keyword evidence="3 4" id="KW-0413">Isomerase</keyword>
<gene>
    <name evidence="4" type="primary">lacA</name>
    <name evidence="4" type="ORF">BN424_mp0076</name>
</gene>
<dbReference type="SUPFAM" id="SSF89623">
    <property type="entry name" value="Ribose/Galactose isomerase RpiB/AlsB"/>
    <property type="match status" value="1"/>
</dbReference>
<dbReference type="PANTHER" id="PTHR30345">
    <property type="entry name" value="RIBOSE-5-PHOSPHATE ISOMERASE B"/>
    <property type="match status" value="1"/>
</dbReference>
<dbReference type="NCBIfam" id="TIGR00689">
    <property type="entry name" value="rpiB_lacA_lacB"/>
    <property type="match status" value="1"/>
</dbReference>
<reference evidence="4" key="1">
    <citation type="submission" date="2015-04" db="EMBL/GenBank/DDBJ databases">
        <title>Carnobacterium maltaromaticum LMA28 complete chromosome sequence.</title>
        <authorList>
            <person name="Borges F."/>
            <person name="Cailliez-Grimal C."/>
        </authorList>
    </citation>
    <scope>NUCLEOTIDE SEQUENCE [LARGE SCALE GENOMIC DNA]</scope>
    <source>
        <strain evidence="4">LMA28</strain>
        <plasmid evidence="4">megaplasmid</plasmid>
    </source>
</reference>
<name>A0A1Z5AZ51_CARML</name>
<evidence type="ECO:0000313" key="4">
    <source>
        <dbReference type="EMBL" id="CRI06618.1"/>
    </source>
</evidence>
<dbReference type="GO" id="GO:0005988">
    <property type="term" value="P:lactose metabolic process"/>
    <property type="evidence" value="ECO:0007669"/>
    <property type="project" value="UniProtKB-KW"/>
</dbReference>
<dbReference type="GO" id="GO:0050044">
    <property type="term" value="F:galactose-6-phosphate isomerase activity"/>
    <property type="evidence" value="ECO:0007669"/>
    <property type="project" value="UniProtKB-EC"/>
</dbReference>
<dbReference type="Pfam" id="PF02502">
    <property type="entry name" value="LacAB_rpiB"/>
    <property type="match status" value="1"/>
</dbReference>
<keyword evidence="2" id="KW-0423">Lactose metabolism</keyword>
<dbReference type="InterPro" id="IPR036569">
    <property type="entry name" value="RpiB_LacA_LacB_sf"/>
</dbReference>
<dbReference type="NCBIfam" id="NF006380">
    <property type="entry name" value="PRK08621.1"/>
    <property type="match status" value="1"/>
</dbReference>
<keyword evidence="4" id="KW-0614">Plasmid</keyword>
<evidence type="ECO:0000256" key="2">
    <source>
        <dbReference type="ARBA" id="ARBA00022736"/>
    </source>
</evidence>
<dbReference type="RefSeq" id="WP_035067063.1">
    <property type="nucleotide sequence ID" value="NZ_LN846931.1"/>
</dbReference>
<reference evidence="4" key="2">
    <citation type="submission" date="2015-04" db="EMBL/GenBank/DDBJ databases">
        <title>Carnobacterium maltaromaticum LMA28 plasmids.</title>
        <authorList>
            <person name="Cailliez-Grimal C."/>
            <person name="Iskandar C."/>
        </authorList>
    </citation>
    <scope>NUCLEOTIDE SEQUENCE [LARGE SCALE GENOMIC DNA]</scope>
    <source>
        <strain evidence="4">LMA28</strain>
        <plasmid evidence="4">megaplasmid</plasmid>
    </source>
</reference>
<dbReference type="Gene3D" id="3.40.1400.10">
    <property type="entry name" value="Sugar-phosphate isomerase, RpiB/LacA/LacB"/>
    <property type="match status" value="1"/>
</dbReference>
<dbReference type="EMBL" id="LN846931">
    <property type="protein sequence ID" value="CRI06618.1"/>
    <property type="molecule type" value="Genomic_DNA"/>
</dbReference>
<dbReference type="GO" id="GO:0009052">
    <property type="term" value="P:pentose-phosphate shunt, non-oxidative branch"/>
    <property type="evidence" value="ECO:0007669"/>
    <property type="project" value="TreeGrafter"/>
</dbReference>
<proteinExistence type="inferred from homology"/>
<dbReference type="PANTHER" id="PTHR30345:SF5">
    <property type="entry name" value="GALACTOSE-6-PHOSPHATE ISOMERASE SUBUNIT LACA"/>
    <property type="match status" value="1"/>
</dbReference>
<sequence>MSIVLGADNAGFELKELLKKVIKEEGFEVVDLSETPAEDFVDAALAVSEAVLKDEGRTGIIIDQFGVGSYMAANKIKGMIAANVTDENSSKMTREHNGAKAITIGSGIVGKDLVVNLVKYYIHADYAAGRHQVRVDMLNKML</sequence>
<protein>
    <submittedName>
        <fullName evidence="4">Galactose-6-phosphate isomerase subunit LacA</fullName>
        <ecNumber evidence="4">5.3.1.26</ecNumber>
    </submittedName>
</protein>
<dbReference type="AlphaFoldDB" id="A0A1Z5AZ51"/>